<evidence type="ECO:0000256" key="12">
    <source>
        <dbReference type="ARBA" id="ARBA00042858"/>
    </source>
</evidence>
<dbReference type="EC" id="2.7.11.22" evidence="2"/>
<evidence type="ECO:0000256" key="6">
    <source>
        <dbReference type="ARBA" id="ARBA00022777"/>
    </source>
</evidence>
<dbReference type="PROSITE" id="PS50011">
    <property type="entry name" value="PROTEIN_KINASE_DOM"/>
    <property type="match status" value="1"/>
</dbReference>
<keyword evidence="3" id="KW-0723">Serine/threonine-protein kinase</keyword>
<dbReference type="EMBL" id="ASPP01024084">
    <property type="protein sequence ID" value="ETO09406.1"/>
    <property type="molecule type" value="Genomic_DNA"/>
</dbReference>
<keyword evidence="8" id="KW-0460">Magnesium</keyword>
<dbReference type="PANTHER" id="PTHR24056">
    <property type="entry name" value="CELL DIVISION PROTEIN KINASE"/>
    <property type="match status" value="1"/>
</dbReference>
<evidence type="ECO:0000256" key="11">
    <source>
        <dbReference type="ARBA" id="ARBA00041902"/>
    </source>
</evidence>
<evidence type="ECO:0000259" key="15">
    <source>
        <dbReference type="PROSITE" id="PS50011"/>
    </source>
</evidence>
<dbReference type="GO" id="GO:0005524">
    <property type="term" value="F:ATP binding"/>
    <property type="evidence" value="ECO:0007669"/>
    <property type="project" value="UniProtKB-KW"/>
</dbReference>
<keyword evidence="7" id="KW-0067">ATP-binding</keyword>
<keyword evidence="5" id="KW-0547">Nucleotide-binding</keyword>
<dbReference type="InterPro" id="IPR050108">
    <property type="entry name" value="CDK"/>
</dbReference>
<dbReference type="OrthoDB" id="1732493at2759"/>
<comment type="catalytic activity">
    <reaction evidence="13">
        <text>L-threonyl-[protein] + ATP = O-phospho-L-threonyl-[protein] + ADP + H(+)</text>
        <dbReference type="Rhea" id="RHEA:46608"/>
        <dbReference type="Rhea" id="RHEA-COMP:11060"/>
        <dbReference type="Rhea" id="RHEA-COMP:11605"/>
        <dbReference type="ChEBI" id="CHEBI:15378"/>
        <dbReference type="ChEBI" id="CHEBI:30013"/>
        <dbReference type="ChEBI" id="CHEBI:30616"/>
        <dbReference type="ChEBI" id="CHEBI:61977"/>
        <dbReference type="ChEBI" id="CHEBI:456216"/>
        <dbReference type="EC" id="2.7.11.22"/>
    </reaction>
</comment>
<accession>X6M723</accession>
<feature type="domain" description="Protein kinase" evidence="15">
    <location>
        <begin position="1"/>
        <end position="175"/>
    </location>
</feature>
<gene>
    <name evidence="16" type="ORF">RFI_27972</name>
</gene>
<dbReference type="SMART" id="SM00220">
    <property type="entry name" value="S_TKc"/>
    <property type="match status" value="1"/>
</dbReference>
<evidence type="ECO:0000256" key="5">
    <source>
        <dbReference type="ARBA" id="ARBA00022741"/>
    </source>
</evidence>
<evidence type="ECO:0000256" key="2">
    <source>
        <dbReference type="ARBA" id="ARBA00012425"/>
    </source>
</evidence>
<dbReference type="GO" id="GO:0005737">
    <property type="term" value="C:cytoplasm"/>
    <property type="evidence" value="ECO:0007669"/>
    <property type="project" value="TreeGrafter"/>
</dbReference>
<evidence type="ECO:0000256" key="7">
    <source>
        <dbReference type="ARBA" id="ARBA00022840"/>
    </source>
</evidence>
<dbReference type="EC" id="2.7.11.23" evidence="1"/>
<reference evidence="16 17" key="1">
    <citation type="journal article" date="2013" name="Curr. Biol.">
        <title>The Genome of the Foraminiferan Reticulomyxa filosa.</title>
        <authorList>
            <person name="Glockner G."/>
            <person name="Hulsmann N."/>
            <person name="Schleicher M."/>
            <person name="Noegel A.A."/>
            <person name="Eichinger L."/>
            <person name="Gallinger C."/>
            <person name="Pawlowski J."/>
            <person name="Sierra R."/>
            <person name="Euteneuer U."/>
            <person name="Pillet L."/>
            <person name="Moustafa A."/>
            <person name="Platzer M."/>
            <person name="Groth M."/>
            <person name="Szafranski K."/>
            <person name="Schliwa M."/>
        </authorList>
    </citation>
    <scope>NUCLEOTIDE SEQUENCE [LARGE SCALE GENOMIC DNA]</scope>
</reference>
<dbReference type="GO" id="GO:0004693">
    <property type="term" value="F:cyclin-dependent protein serine/threonine kinase activity"/>
    <property type="evidence" value="ECO:0007669"/>
    <property type="project" value="UniProtKB-EC"/>
</dbReference>
<keyword evidence="6 16" id="KW-0418">Kinase</keyword>
<dbReference type="InterPro" id="IPR011009">
    <property type="entry name" value="Kinase-like_dom_sf"/>
</dbReference>
<evidence type="ECO:0000256" key="10">
    <source>
        <dbReference type="ARBA" id="ARBA00039612"/>
    </source>
</evidence>
<dbReference type="Pfam" id="PF00069">
    <property type="entry name" value="Pkinase"/>
    <property type="match status" value="1"/>
</dbReference>
<comment type="subunit">
    <text evidence="9">May form a complex composed of at least the catalytic subunit CRK2 and a cyclin.</text>
</comment>
<evidence type="ECO:0000256" key="4">
    <source>
        <dbReference type="ARBA" id="ARBA00022679"/>
    </source>
</evidence>
<proteinExistence type="predicted"/>
<evidence type="ECO:0000256" key="9">
    <source>
        <dbReference type="ARBA" id="ARBA00038543"/>
    </source>
</evidence>
<dbReference type="Gene3D" id="1.10.510.10">
    <property type="entry name" value="Transferase(Phosphotransferase) domain 1"/>
    <property type="match status" value="1"/>
</dbReference>
<dbReference type="AlphaFoldDB" id="X6M723"/>
<dbReference type="GO" id="GO:0008353">
    <property type="term" value="F:RNA polymerase II CTD heptapeptide repeat kinase activity"/>
    <property type="evidence" value="ECO:0007669"/>
    <property type="project" value="UniProtKB-EC"/>
</dbReference>
<comment type="caution">
    <text evidence="16">The sequence shown here is derived from an EMBL/GenBank/DDBJ whole genome shotgun (WGS) entry which is preliminary data.</text>
</comment>
<evidence type="ECO:0000256" key="8">
    <source>
        <dbReference type="ARBA" id="ARBA00022842"/>
    </source>
</evidence>
<sequence>EGQLKLADFGLARAFGIPVRSLTHEVVTLWYRPPDVLMGSKHYNTSVDMWSVGCIFAEMLTGRPLFPGTSEKDQLHKIFQLLGTPTLESWPDMDQLPQYKYIYLCKYVYVHIYVIACVIQKKKKIKPDFPSYDAKDLRKLFPMLDTQGVNLLEGFLQFDPQKRISANDAMNHEYLTDIRKLHKKQMKQNKQQETTEMKTNE</sequence>
<evidence type="ECO:0000256" key="14">
    <source>
        <dbReference type="ARBA" id="ARBA00048367"/>
    </source>
</evidence>
<dbReference type="OMA" id="WFTEEAN"/>
<keyword evidence="4" id="KW-0808">Transferase</keyword>
<feature type="non-terminal residue" evidence="16">
    <location>
        <position position="1"/>
    </location>
</feature>
<dbReference type="Proteomes" id="UP000023152">
    <property type="component" value="Unassembled WGS sequence"/>
</dbReference>
<evidence type="ECO:0000313" key="17">
    <source>
        <dbReference type="Proteomes" id="UP000023152"/>
    </source>
</evidence>
<dbReference type="SUPFAM" id="SSF56112">
    <property type="entry name" value="Protein kinase-like (PK-like)"/>
    <property type="match status" value="1"/>
</dbReference>
<evidence type="ECO:0000256" key="13">
    <source>
        <dbReference type="ARBA" id="ARBA00047811"/>
    </source>
</evidence>
<protein>
    <recommendedName>
        <fullName evidence="10">Cyclin-dependent kinase 2 homolog</fullName>
        <ecNumber evidence="2">2.7.11.22</ecNumber>
        <ecNumber evidence="1">2.7.11.23</ecNumber>
    </recommendedName>
    <alternativeName>
        <fullName evidence="11">Cell division control protein 2 homolog</fullName>
    </alternativeName>
    <alternativeName>
        <fullName evidence="12">cdc2-related kinase 2</fullName>
    </alternativeName>
</protein>
<organism evidence="16 17">
    <name type="scientific">Reticulomyxa filosa</name>
    <dbReference type="NCBI Taxonomy" id="46433"/>
    <lineage>
        <taxon>Eukaryota</taxon>
        <taxon>Sar</taxon>
        <taxon>Rhizaria</taxon>
        <taxon>Retaria</taxon>
        <taxon>Foraminifera</taxon>
        <taxon>Monothalamids</taxon>
        <taxon>Reticulomyxidae</taxon>
        <taxon>Reticulomyxa</taxon>
    </lineage>
</organism>
<evidence type="ECO:0000313" key="16">
    <source>
        <dbReference type="EMBL" id="ETO09406.1"/>
    </source>
</evidence>
<evidence type="ECO:0000256" key="3">
    <source>
        <dbReference type="ARBA" id="ARBA00022527"/>
    </source>
</evidence>
<dbReference type="PANTHER" id="PTHR24056:SF46">
    <property type="entry name" value="CYCLIN-DEPENDENT KINASE 5"/>
    <property type="match status" value="1"/>
</dbReference>
<evidence type="ECO:0000256" key="1">
    <source>
        <dbReference type="ARBA" id="ARBA00012409"/>
    </source>
</evidence>
<comment type="catalytic activity">
    <reaction evidence="14">
        <text>L-seryl-[protein] + ATP = O-phospho-L-seryl-[protein] + ADP + H(+)</text>
        <dbReference type="Rhea" id="RHEA:17989"/>
        <dbReference type="Rhea" id="RHEA-COMP:9863"/>
        <dbReference type="Rhea" id="RHEA-COMP:11604"/>
        <dbReference type="ChEBI" id="CHEBI:15378"/>
        <dbReference type="ChEBI" id="CHEBI:29999"/>
        <dbReference type="ChEBI" id="CHEBI:30616"/>
        <dbReference type="ChEBI" id="CHEBI:83421"/>
        <dbReference type="ChEBI" id="CHEBI:456216"/>
        <dbReference type="EC" id="2.7.11.22"/>
    </reaction>
</comment>
<dbReference type="InterPro" id="IPR000719">
    <property type="entry name" value="Prot_kinase_dom"/>
</dbReference>
<name>X6M723_RETFI</name>
<dbReference type="GO" id="GO:0005634">
    <property type="term" value="C:nucleus"/>
    <property type="evidence" value="ECO:0007669"/>
    <property type="project" value="TreeGrafter"/>
</dbReference>
<keyword evidence="17" id="KW-1185">Reference proteome</keyword>